<dbReference type="EMBL" id="CP015098">
    <property type="protein sequence ID" value="AMW15016.1"/>
    <property type="molecule type" value="Genomic_DNA"/>
</dbReference>
<organism evidence="2 3">
    <name type="scientific">Streptomyces qaidamensis</name>
    <dbReference type="NCBI Taxonomy" id="1783515"/>
    <lineage>
        <taxon>Bacteria</taxon>
        <taxon>Bacillati</taxon>
        <taxon>Actinomycetota</taxon>
        <taxon>Actinomycetes</taxon>
        <taxon>Kitasatosporales</taxon>
        <taxon>Streptomycetaceae</taxon>
        <taxon>Streptomyces</taxon>
        <taxon>Streptomyces aurantiacus group</taxon>
    </lineage>
</organism>
<dbReference type="RefSeq" id="WP_062931145.1">
    <property type="nucleotide sequence ID" value="NZ_CP015098.1"/>
</dbReference>
<dbReference type="Proteomes" id="UP000076096">
    <property type="component" value="Chromosome"/>
</dbReference>
<evidence type="ECO:0000313" key="2">
    <source>
        <dbReference type="EMBL" id="AMW15016.1"/>
    </source>
</evidence>
<gene>
    <name evidence="2" type="ORF">A4E84_39495</name>
</gene>
<evidence type="ECO:0000313" key="3">
    <source>
        <dbReference type="Proteomes" id="UP000076096"/>
    </source>
</evidence>
<dbReference type="AlphaFoldDB" id="A0A143CC74"/>
<feature type="region of interest" description="Disordered" evidence="1">
    <location>
        <begin position="67"/>
        <end position="90"/>
    </location>
</feature>
<evidence type="ECO:0000256" key="1">
    <source>
        <dbReference type="SAM" id="MobiDB-lite"/>
    </source>
</evidence>
<dbReference type="STRING" id="1783515.A4E84_39495"/>
<accession>A0A143CC74</accession>
<protein>
    <submittedName>
        <fullName evidence="2">Uncharacterized protein</fullName>
    </submittedName>
</protein>
<reference evidence="3" key="1">
    <citation type="submission" date="2016-04" db="EMBL/GenBank/DDBJ databases">
        <authorList>
            <person name="Zhang B."/>
        </authorList>
    </citation>
    <scope>NUCLEOTIDE SEQUENCE [LARGE SCALE GENOMIC DNA]</scope>
    <source>
        <strain evidence="3">S10</strain>
    </source>
</reference>
<proteinExistence type="predicted"/>
<keyword evidence="3" id="KW-1185">Reference proteome</keyword>
<name>A0A143CC74_9ACTN</name>
<sequence length="90" mass="10347">MVRRAGGDRRHRYYRYDAVLGAELGPRQTLYRIEGGTHTDAFVDTYPERLRPLTPCHRTAFTALESWLTQGRRPPPTPSRCPPKETPRPA</sequence>
<dbReference type="KEGG" id="stsi:A4E84_39495"/>